<feature type="transmembrane region" description="Helical" evidence="13">
    <location>
        <begin position="110"/>
        <end position="135"/>
    </location>
</feature>
<evidence type="ECO:0000313" key="17">
    <source>
        <dbReference type="RefSeq" id="XP_026679983.1"/>
    </source>
</evidence>
<dbReference type="PANTHER" id="PTHR11662:SF247">
    <property type="entry name" value="MAJOR FACILITATOR SUPERFAMILY (MFS) PROFILE DOMAIN-CONTAINING PROTEIN-RELATED"/>
    <property type="match status" value="1"/>
</dbReference>
<dbReference type="GO" id="GO:0015293">
    <property type="term" value="F:symporter activity"/>
    <property type="evidence" value="ECO:0007669"/>
    <property type="project" value="UniProtKB-KW"/>
</dbReference>
<feature type="transmembrane region" description="Helical" evidence="13">
    <location>
        <begin position="35"/>
        <end position="58"/>
    </location>
</feature>
<feature type="region of interest" description="Disordered" evidence="12">
    <location>
        <begin position="1"/>
        <end position="22"/>
    </location>
</feature>
<feature type="domain" description="Major facilitator superfamily (MFS) profile" evidence="14">
    <location>
        <begin position="36"/>
        <end position="460"/>
    </location>
</feature>
<comment type="function">
    <text evidence="10">May be an inorganic phosphate cotransporter.</text>
</comment>
<keyword evidence="9" id="KW-0739">Sodium transport</keyword>
<evidence type="ECO:0000256" key="7">
    <source>
        <dbReference type="ARBA" id="ARBA00023053"/>
    </source>
</evidence>
<keyword evidence="4 13" id="KW-0812">Transmembrane</keyword>
<feature type="transmembrane region" description="Helical" evidence="13">
    <location>
        <begin position="169"/>
        <end position="190"/>
    </location>
</feature>
<organism evidence="15 16">
    <name type="scientific">Diaphorina citri</name>
    <name type="common">Asian citrus psyllid</name>
    <dbReference type="NCBI Taxonomy" id="121845"/>
    <lineage>
        <taxon>Eukaryota</taxon>
        <taxon>Metazoa</taxon>
        <taxon>Ecdysozoa</taxon>
        <taxon>Arthropoda</taxon>
        <taxon>Hexapoda</taxon>
        <taxon>Insecta</taxon>
        <taxon>Pterygota</taxon>
        <taxon>Neoptera</taxon>
        <taxon>Paraneoptera</taxon>
        <taxon>Hemiptera</taxon>
        <taxon>Sternorrhyncha</taxon>
        <taxon>Psylloidea</taxon>
        <taxon>Psyllidae</taxon>
        <taxon>Diaphorininae</taxon>
        <taxon>Diaphorina</taxon>
    </lineage>
</organism>
<dbReference type="GeneID" id="103509998"/>
<evidence type="ECO:0000256" key="9">
    <source>
        <dbReference type="ARBA" id="ARBA00023201"/>
    </source>
</evidence>
<dbReference type="Gene3D" id="1.20.1250.20">
    <property type="entry name" value="MFS general substrate transporter like domains"/>
    <property type="match status" value="2"/>
</dbReference>
<evidence type="ECO:0000256" key="3">
    <source>
        <dbReference type="ARBA" id="ARBA00022448"/>
    </source>
</evidence>
<name>A0A1S3D2C3_DIACI</name>
<evidence type="ECO:0000256" key="5">
    <source>
        <dbReference type="ARBA" id="ARBA00022847"/>
    </source>
</evidence>
<evidence type="ECO:0000256" key="2">
    <source>
        <dbReference type="ARBA" id="ARBA00008586"/>
    </source>
</evidence>
<dbReference type="RefSeq" id="XP_026679983.1">
    <property type="nucleotide sequence ID" value="XM_026824182.1"/>
</dbReference>
<accession>A0A1S3D2C3</accession>
<proteinExistence type="inferred from homology"/>
<dbReference type="InterPro" id="IPR011701">
    <property type="entry name" value="MFS"/>
</dbReference>
<feature type="transmembrane region" description="Helical" evidence="13">
    <location>
        <begin position="78"/>
        <end position="98"/>
    </location>
</feature>
<dbReference type="FunFam" id="1.20.1250.20:FF:000144">
    <property type="entry name" value="Picot, isoform B"/>
    <property type="match status" value="1"/>
</dbReference>
<sequence>MPDPEATTSIDPATKPPKILKPKPKGLGYRHWTTFMLFIGMANAYVMRTNMSVAIVAMTNPESSIHVDSKSWSTVERGLLLSSFFYGYVLTQIPIGLLTKNHDSHKMLAYGMVVNAVFALLVPVSSQSIWCLAAVRFIQGMGEGPIVPCTHAILAKWIPPGERSFLGGIVYSGAQFGTIISYPVSGYLAYGTFLQGWPAIFYVFGVICLIWCVLFIFLVYENPHSDKRVSVEEKEYILYSIFGGDIIEDLKASSIPWGDIVKSGPFLSILVAHMGQNFGYETLMTMLPTFLKEVLHFDMIKNGLISATPYIAMFITSSVLNYLADYFIRKKILSTGATRKLMTSIGEYGPGLMFIIPVILGFTHTPTIVCLILAMACNGGIYAGFKVNHIDISPCFAGILMSITNCSANVVGMLAPTISGLLLNWFQHDEMLSWKVVFLVSAVLYITCATVYLLFSSGRKQYWDKKTAKEILSQQNTQAQA</sequence>
<dbReference type="OrthoDB" id="2985014at2759"/>
<dbReference type="Pfam" id="PF07690">
    <property type="entry name" value="MFS_1"/>
    <property type="match status" value="1"/>
</dbReference>
<feature type="transmembrane region" description="Helical" evidence="13">
    <location>
        <begin position="432"/>
        <end position="455"/>
    </location>
</feature>
<feature type="compositionally biased region" description="Polar residues" evidence="12">
    <location>
        <begin position="1"/>
        <end position="11"/>
    </location>
</feature>
<dbReference type="GO" id="GO:0016020">
    <property type="term" value="C:membrane"/>
    <property type="evidence" value="ECO:0007669"/>
    <property type="project" value="UniProtKB-SubCell"/>
</dbReference>
<gene>
    <name evidence="16 17" type="primary">LOC103509998</name>
</gene>
<dbReference type="PaxDb" id="121845-A0A1S3D2C3"/>
<evidence type="ECO:0000259" key="14">
    <source>
        <dbReference type="PROSITE" id="PS50850"/>
    </source>
</evidence>
<dbReference type="InterPro" id="IPR020846">
    <property type="entry name" value="MFS_dom"/>
</dbReference>
<keyword evidence="8 13" id="KW-0472">Membrane</keyword>
<evidence type="ECO:0000256" key="6">
    <source>
        <dbReference type="ARBA" id="ARBA00022989"/>
    </source>
</evidence>
<dbReference type="GO" id="GO:0006814">
    <property type="term" value="P:sodium ion transport"/>
    <property type="evidence" value="ECO:0007669"/>
    <property type="project" value="UniProtKB-KW"/>
</dbReference>
<dbReference type="STRING" id="121845.A0A1S3D2C3"/>
<evidence type="ECO:0000256" key="12">
    <source>
        <dbReference type="SAM" id="MobiDB-lite"/>
    </source>
</evidence>
<dbReference type="RefSeq" id="XP_008472856.1">
    <property type="nucleotide sequence ID" value="XM_008474634.2"/>
</dbReference>
<dbReference type="PANTHER" id="PTHR11662">
    <property type="entry name" value="SOLUTE CARRIER FAMILY 17"/>
    <property type="match status" value="1"/>
</dbReference>
<dbReference type="InterPro" id="IPR036259">
    <property type="entry name" value="MFS_trans_sf"/>
</dbReference>
<keyword evidence="3" id="KW-0813">Transport</keyword>
<dbReference type="Proteomes" id="UP000079169">
    <property type="component" value="Unplaced"/>
</dbReference>
<dbReference type="PROSITE" id="PS50850">
    <property type="entry name" value="MFS"/>
    <property type="match status" value="1"/>
</dbReference>
<dbReference type="AlphaFoldDB" id="A0A1S3D2C3"/>
<dbReference type="GO" id="GO:0006820">
    <property type="term" value="P:monoatomic anion transport"/>
    <property type="evidence" value="ECO:0007669"/>
    <property type="project" value="TreeGrafter"/>
</dbReference>
<keyword evidence="15" id="KW-1185">Reference proteome</keyword>
<comment type="similarity">
    <text evidence="2">Belongs to the major facilitator superfamily. Sodium/anion cotransporter family.</text>
</comment>
<reference evidence="16 17" key="1">
    <citation type="submission" date="2025-04" db="UniProtKB">
        <authorList>
            <consortium name="RefSeq"/>
        </authorList>
    </citation>
    <scope>IDENTIFICATION</scope>
</reference>
<evidence type="ECO:0000256" key="10">
    <source>
        <dbReference type="ARBA" id="ARBA00054632"/>
    </source>
</evidence>
<dbReference type="SUPFAM" id="SSF103473">
    <property type="entry name" value="MFS general substrate transporter"/>
    <property type="match status" value="1"/>
</dbReference>
<evidence type="ECO:0000256" key="13">
    <source>
        <dbReference type="SAM" id="Phobius"/>
    </source>
</evidence>
<keyword evidence="7" id="KW-0915">Sodium</keyword>
<dbReference type="FunFam" id="1.20.1250.20:FF:000003">
    <property type="entry name" value="Solute carrier family 17 member 3"/>
    <property type="match status" value="1"/>
</dbReference>
<dbReference type="InterPro" id="IPR050382">
    <property type="entry name" value="MFS_Na/Anion_cotransporter"/>
</dbReference>
<evidence type="ECO:0000256" key="8">
    <source>
        <dbReference type="ARBA" id="ARBA00023136"/>
    </source>
</evidence>
<protein>
    <recommendedName>
        <fullName evidence="11">Putative inorganic phosphate cotransporter</fullName>
    </recommendedName>
</protein>
<dbReference type="CDD" id="cd17318">
    <property type="entry name" value="MFS_SLC17"/>
    <property type="match status" value="1"/>
</dbReference>
<keyword evidence="5" id="KW-0769">Symport</keyword>
<evidence type="ECO:0000256" key="4">
    <source>
        <dbReference type="ARBA" id="ARBA00022692"/>
    </source>
</evidence>
<evidence type="ECO:0000313" key="16">
    <source>
        <dbReference type="RefSeq" id="XP_008472856.1"/>
    </source>
</evidence>
<keyword evidence="6 13" id="KW-1133">Transmembrane helix</keyword>
<feature type="transmembrane region" description="Helical" evidence="13">
    <location>
        <begin position="307"/>
        <end position="328"/>
    </location>
</feature>
<evidence type="ECO:0000256" key="1">
    <source>
        <dbReference type="ARBA" id="ARBA00004141"/>
    </source>
</evidence>
<feature type="transmembrane region" description="Helical" evidence="13">
    <location>
        <begin position="199"/>
        <end position="220"/>
    </location>
</feature>
<comment type="subcellular location">
    <subcellularLocation>
        <location evidence="1">Membrane</location>
        <topology evidence="1">Multi-pass membrane protein</topology>
    </subcellularLocation>
</comment>
<dbReference type="OMA" id="WEQPGLE"/>
<evidence type="ECO:0000313" key="15">
    <source>
        <dbReference type="Proteomes" id="UP000079169"/>
    </source>
</evidence>
<dbReference type="KEGG" id="dci:103509998"/>
<keyword evidence="9" id="KW-0406">Ion transport</keyword>
<evidence type="ECO:0000256" key="11">
    <source>
        <dbReference type="ARBA" id="ARBA00068450"/>
    </source>
</evidence>